<dbReference type="OrthoDB" id="3788331at2759"/>
<sequence>MGSGRGGANKEVVRNFGGGSSLQGEQTPTPMEDDNWDRAVALESDNKDLSRKNVALKNENANLEKELRETKHQLQQSDDQLSQLRAKLEVLEVQHKRTVEDLSDEKAAHVDANTTIDRLFAENERAQAARQSAIKERDDALSQSLTLHQQLGDITAQWQDLDEKNNQLMEELEATQEIADSAAELEHDLKKLREEHIDQDREILVKNERIENLEQQIQKANKRLLEMADEKARAAAASPTDDNRHIGSLGDSLEDELSGLDSESYYEPEFNEYSAITEISTQPIEPARAPPSSIHTQEASSVAPVAAPAPTLTVYVGDAANTQPIQPTRAPASTVHVQEVANYAPVEPARAPASAITEYESISVAPVAARIPTQSVHYNDAASTTPIEPTRAPSTIFEQEVASFAPVEPDRVPSAVTEYEVASFAPVEPTRALSTVTEHEIANFAPIEPTRILSTITEQEVFSFAPIESPRVLSTIAEYAGASTEPVEPARAHSTFTQQEVVSVAPVQPSLPTLSLSIAEAANTSPRVRQITTTDLSTQTVEPQQTPVSTRGTQTRSITPSVPNNYIDSVMITHEIEPVAQSVITSSPTASTSVQTEQTDTQSVVTSSPTTSIGVQTTGESDTEETVIIENPVVTSPTTVKLGKKRSSLVWFFGVLDVILSIYCFYIFSELAYWKNANGYGFGDGYGNVASRSGAFGNGRHLFGIPLGMTVGNSWISESVARHMSAAISRIEDWAGIAYEPHY</sequence>
<feature type="region of interest" description="Disordered" evidence="1">
    <location>
        <begin position="587"/>
        <end position="622"/>
    </location>
</feature>
<dbReference type="Proteomes" id="UP000245464">
    <property type="component" value="Chromosome 1"/>
</dbReference>
<name>A0A2W1DAB5_9PLEO</name>
<feature type="region of interest" description="Disordered" evidence="1">
    <location>
        <begin position="1"/>
        <end position="33"/>
    </location>
</feature>
<keyword evidence="2" id="KW-0472">Membrane</keyword>
<accession>A0A2W1DAB5</accession>
<dbReference type="EMBL" id="NRDI02000003">
    <property type="protein sequence ID" value="KAI1517962.1"/>
    <property type="molecule type" value="Genomic_DNA"/>
</dbReference>
<evidence type="ECO:0000313" key="4">
    <source>
        <dbReference type="EMBL" id="KAI1517962.1"/>
    </source>
</evidence>
<evidence type="ECO:0000313" key="6">
    <source>
        <dbReference type="Proteomes" id="UP000249757"/>
    </source>
</evidence>
<dbReference type="EMBL" id="NQIK02000001">
    <property type="protein sequence ID" value="KAF7578339.1"/>
    <property type="molecule type" value="Genomic_DNA"/>
</dbReference>
<protein>
    <submittedName>
        <fullName evidence="4">HOOK multi-domain protein</fullName>
    </submittedName>
    <submittedName>
        <fullName evidence="3">Tymo-45kd-70kd multi-domain protein</fullName>
    </submittedName>
</protein>
<keyword evidence="6" id="KW-1185">Reference proteome</keyword>
<feature type="region of interest" description="Disordered" evidence="1">
    <location>
        <begin position="536"/>
        <end position="562"/>
    </location>
</feature>
<keyword evidence="2" id="KW-1133">Transmembrane helix</keyword>
<comment type="caution">
    <text evidence="3">The sequence shown here is derived from an EMBL/GenBank/DDBJ whole genome shotgun (WGS) entry which is preliminary data.</text>
</comment>
<evidence type="ECO:0000256" key="2">
    <source>
        <dbReference type="SAM" id="Phobius"/>
    </source>
</evidence>
<organism evidence="3 5">
    <name type="scientific">Pyrenophora tritici-repentis</name>
    <dbReference type="NCBI Taxonomy" id="45151"/>
    <lineage>
        <taxon>Eukaryota</taxon>
        <taxon>Fungi</taxon>
        <taxon>Dikarya</taxon>
        <taxon>Ascomycota</taxon>
        <taxon>Pezizomycotina</taxon>
        <taxon>Dothideomycetes</taxon>
        <taxon>Pleosporomycetidae</taxon>
        <taxon>Pleosporales</taxon>
        <taxon>Pleosporineae</taxon>
        <taxon>Pleosporaceae</taxon>
        <taxon>Pyrenophora</taxon>
    </lineage>
</organism>
<feature type="region of interest" description="Disordered" evidence="1">
    <location>
        <begin position="231"/>
        <end position="256"/>
    </location>
</feature>
<evidence type="ECO:0000256" key="1">
    <source>
        <dbReference type="SAM" id="MobiDB-lite"/>
    </source>
</evidence>
<reference evidence="3" key="1">
    <citation type="journal article" date="2018" name="BMC Genomics">
        <title>Comparative genomics of the wheat fungal pathogen Pyrenophora tritici-repentis reveals chromosomal variations and genome plasticity.</title>
        <authorList>
            <person name="Moolhuijzen P."/>
            <person name="See P.T."/>
            <person name="Hane J.K."/>
            <person name="Shi G."/>
            <person name="Liu Z."/>
            <person name="Oliver R.P."/>
            <person name="Moffat C.S."/>
        </authorList>
    </citation>
    <scope>NUCLEOTIDE SEQUENCE [LARGE SCALE GENOMIC DNA]</scope>
    <source>
        <strain evidence="3">M4</strain>
    </source>
</reference>
<reference evidence="4" key="2">
    <citation type="submission" date="2021-05" db="EMBL/GenBank/DDBJ databases">
        <authorList>
            <person name="Moolhuijzen P.M."/>
            <person name="Moffat C.S."/>
        </authorList>
    </citation>
    <scope>NUCLEOTIDE SEQUENCE</scope>
    <source>
        <strain evidence="4">86-124</strain>
    </source>
</reference>
<reference evidence="4" key="3">
    <citation type="journal article" date="2022" name="bioRxiv">
        <title>A global pangenome for the wheat fungal pathogen Pyrenophora tritici-repentis and prediction of effector protein structural homology.</title>
        <authorList>
            <person name="Moolhuijzen P."/>
            <person name="See P.T."/>
            <person name="Shi G."/>
            <person name="Powell H.R."/>
            <person name="Cockram J."/>
            <person name="Jorgensen L.N."/>
            <person name="Benslimane H."/>
            <person name="Strelkov S.E."/>
            <person name="Turner J."/>
            <person name="Liu Z."/>
            <person name="Moffat C.S."/>
        </authorList>
    </citation>
    <scope>NUCLEOTIDE SEQUENCE</scope>
    <source>
        <strain evidence="4">86-124</strain>
    </source>
</reference>
<feature type="transmembrane region" description="Helical" evidence="2">
    <location>
        <begin position="649"/>
        <end position="668"/>
    </location>
</feature>
<evidence type="ECO:0000313" key="5">
    <source>
        <dbReference type="Proteomes" id="UP000245464"/>
    </source>
</evidence>
<feature type="compositionally biased region" description="Low complexity" evidence="1">
    <location>
        <begin position="591"/>
        <end position="612"/>
    </location>
</feature>
<gene>
    <name evidence="4" type="ORF">Ptr86124_003263</name>
    <name evidence="3" type="ORF">PtrM4_025790</name>
</gene>
<reference evidence="6" key="4">
    <citation type="journal article" date="2022" name="Microb. Genom.">
        <title>A global pangenome for the wheat fungal pathogen Pyrenophora tritici-repentis and prediction of effector protein structural homology.</title>
        <authorList>
            <person name="Moolhuijzen P.M."/>
            <person name="See P.T."/>
            <person name="Shi G."/>
            <person name="Powell H.R."/>
            <person name="Cockram J."/>
            <person name="Jorgensen L.N."/>
            <person name="Benslimane H."/>
            <person name="Strelkov S.E."/>
            <person name="Turner J."/>
            <person name="Liu Z."/>
            <person name="Moffat C.S."/>
        </authorList>
    </citation>
    <scope>NUCLEOTIDE SEQUENCE [LARGE SCALE GENOMIC DNA]</scope>
</reference>
<dbReference type="Proteomes" id="UP000249757">
    <property type="component" value="Unassembled WGS sequence"/>
</dbReference>
<keyword evidence="2" id="KW-0812">Transmembrane</keyword>
<dbReference type="AlphaFoldDB" id="A0A2W1DAB5"/>
<evidence type="ECO:0000313" key="3">
    <source>
        <dbReference type="EMBL" id="KAF7578339.1"/>
    </source>
</evidence>
<proteinExistence type="predicted"/>